<dbReference type="EMBL" id="APMY01000051">
    <property type="protein sequence ID" value="EOM77236.1"/>
    <property type="molecule type" value="Genomic_DNA"/>
</dbReference>
<dbReference type="Proteomes" id="UP000013525">
    <property type="component" value="Unassembled WGS sequence"/>
</dbReference>
<dbReference type="AlphaFoldDB" id="R7WPJ3"/>
<accession>R7WPJ3</accession>
<gene>
    <name evidence="1" type="ORF">Rrhod_1484</name>
</gene>
<protein>
    <submittedName>
        <fullName evidence="1">Uncharacterized protein</fullName>
    </submittedName>
</protein>
<proteinExistence type="predicted"/>
<sequence length="37" mass="4137">MSAAKPTELRVTYVTSALGSRLPLARELCCRPFVSRR</sequence>
<evidence type="ECO:0000313" key="1">
    <source>
        <dbReference type="EMBL" id="EOM77236.1"/>
    </source>
</evidence>
<keyword evidence="2" id="KW-1185">Reference proteome</keyword>
<reference evidence="1 2" key="1">
    <citation type="journal article" date="2013" name="Genome Announc.">
        <title>Draft Genome Sequence of Rhodococcus rhodnii Strain LMG5362, a Symbiont of Rhodnius prolixus (Hemiptera, Reduviidae, Triatominae), the Principle Vector of Trypanosoma cruzi.</title>
        <authorList>
            <person name="Pachebat J.A."/>
            <person name="van Keulen G."/>
            <person name="Whitten M.M."/>
            <person name="Girdwood S."/>
            <person name="Del Sol R."/>
            <person name="Dyson P.J."/>
            <person name="Facey P.D."/>
        </authorList>
    </citation>
    <scope>NUCLEOTIDE SEQUENCE [LARGE SCALE GENOMIC DNA]</scope>
    <source>
        <strain evidence="1 2">LMG 5362</strain>
    </source>
</reference>
<name>R7WPJ3_9NOCA</name>
<organism evidence="1 2">
    <name type="scientific">Rhodococcus rhodnii LMG 5362</name>
    <dbReference type="NCBI Taxonomy" id="1273125"/>
    <lineage>
        <taxon>Bacteria</taxon>
        <taxon>Bacillati</taxon>
        <taxon>Actinomycetota</taxon>
        <taxon>Actinomycetes</taxon>
        <taxon>Mycobacteriales</taxon>
        <taxon>Nocardiaceae</taxon>
        <taxon>Rhodococcus</taxon>
    </lineage>
</organism>
<evidence type="ECO:0000313" key="2">
    <source>
        <dbReference type="Proteomes" id="UP000013525"/>
    </source>
</evidence>
<comment type="caution">
    <text evidence="1">The sequence shown here is derived from an EMBL/GenBank/DDBJ whole genome shotgun (WGS) entry which is preliminary data.</text>
</comment>